<sequence length="338" mass="39107">MFSKSLIKRARIQVLIQKNRREAIVRQSRDDIAQLLICGQLDDALARVDRLHNDQCVLSAYDQIENFCDCVYTNLRSLDRKSKLSEEVSEAVSSLVFAASRCGELSELHRMRVLFKKYFGDEFERSVELLPGNFVNSQIAVENEGYVLENWVEIFDPQFQGFGGLGFKAHDGSSNRSRSEGSPPIKETDIKNLDNVEDRSSTNGEDFRGKHKANGSQSLNRSLSSKRFVKKNLSQRSAAMIKKDAVRRKHDGLLHESRRNHQNMLSREDLSMRDSNSERRHVTSSFSDKKKEDVKPRLSYVHPKLPDYDELVTTFTEYKKEYMKSNSSNRNLRKWMRQ</sequence>
<feature type="region of interest" description="Disordered" evidence="2">
    <location>
        <begin position="170"/>
        <end position="228"/>
    </location>
</feature>
<dbReference type="GO" id="GO:0015031">
    <property type="term" value="P:protein transport"/>
    <property type="evidence" value="ECO:0007669"/>
    <property type="project" value="InterPro"/>
</dbReference>
<evidence type="ECO:0000256" key="1">
    <source>
        <dbReference type="ARBA" id="ARBA00005536"/>
    </source>
</evidence>
<name>A0A7J0G239_9ERIC</name>
<dbReference type="InterPro" id="IPR042277">
    <property type="entry name" value="IST1-like"/>
</dbReference>
<dbReference type="PANTHER" id="PTHR12161:SF58">
    <property type="entry name" value="REGULATOR OF VPS4 ACTIVITY IN THE MVB PATHWAY PROTEIN"/>
    <property type="match status" value="1"/>
</dbReference>
<evidence type="ECO:0008006" key="5">
    <source>
        <dbReference type="Google" id="ProtNLM"/>
    </source>
</evidence>
<reference evidence="3 4" key="1">
    <citation type="submission" date="2019-07" db="EMBL/GenBank/DDBJ databases">
        <title>De Novo Assembly of kiwifruit Actinidia rufa.</title>
        <authorList>
            <person name="Sugita-Konishi S."/>
            <person name="Sato K."/>
            <person name="Mori E."/>
            <person name="Abe Y."/>
            <person name="Kisaki G."/>
            <person name="Hamano K."/>
            <person name="Suezawa K."/>
            <person name="Otani M."/>
            <person name="Fukuda T."/>
            <person name="Manabe T."/>
            <person name="Gomi K."/>
            <person name="Tabuchi M."/>
            <person name="Akimitsu K."/>
            <person name="Kataoka I."/>
        </authorList>
    </citation>
    <scope>NUCLEOTIDE SEQUENCE [LARGE SCALE GENOMIC DNA]</scope>
    <source>
        <strain evidence="4">cv. Fuchu</strain>
    </source>
</reference>
<feature type="compositionally biased region" description="Basic and acidic residues" evidence="2">
    <location>
        <begin position="266"/>
        <end position="292"/>
    </location>
</feature>
<dbReference type="Gene3D" id="1.20.1260.60">
    <property type="entry name" value="Vacuolar protein sorting-associated protein Ist1"/>
    <property type="match status" value="1"/>
</dbReference>
<dbReference type="InterPro" id="IPR005061">
    <property type="entry name" value="Ist1"/>
</dbReference>
<organism evidence="3 4">
    <name type="scientific">Actinidia rufa</name>
    <dbReference type="NCBI Taxonomy" id="165716"/>
    <lineage>
        <taxon>Eukaryota</taxon>
        <taxon>Viridiplantae</taxon>
        <taxon>Streptophyta</taxon>
        <taxon>Embryophyta</taxon>
        <taxon>Tracheophyta</taxon>
        <taxon>Spermatophyta</taxon>
        <taxon>Magnoliopsida</taxon>
        <taxon>eudicotyledons</taxon>
        <taxon>Gunneridae</taxon>
        <taxon>Pentapetalae</taxon>
        <taxon>asterids</taxon>
        <taxon>Ericales</taxon>
        <taxon>Actinidiaceae</taxon>
        <taxon>Actinidia</taxon>
    </lineage>
</organism>
<feature type="compositionally biased region" description="Basic and acidic residues" evidence="2">
    <location>
        <begin position="170"/>
        <end position="179"/>
    </location>
</feature>
<evidence type="ECO:0000313" key="4">
    <source>
        <dbReference type="Proteomes" id="UP000585474"/>
    </source>
</evidence>
<protein>
    <recommendedName>
        <fullName evidence="5">Regulator of Vps4 activity in the MVB pathway protein</fullName>
    </recommendedName>
</protein>
<evidence type="ECO:0000313" key="3">
    <source>
        <dbReference type="EMBL" id="GFZ04845.1"/>
    </source>
</evidence>
<proteinExistence type="inferred from homology"/>
<dbReference type="PANTHER" id="PTHR12161">
    <property type="entry name" value="IST1 FAMILY MEMBER"/>
    <property type="match status" value="1"/>
</dbReference>
<dbReference type="AlphaFoldDB" id="A0A7J0G239"/>
<dbReference type="Proteomes" id="UP000585474">
    <property type="component" value="Unassembled WGS sequence"/>
</dbReference>
<accession>A0A7J0G239</accession>
<evidence type="ECO:0000256" key="2">
    <source>
        <dbReference type="SAM" id="MobiDB-lite"/>
    </source>
</evidence>
<dbReference type="Pfam" id="PF03398">
    <property type="entry name" value="Ist1"/>
    <property type="match status" value="1"/>
</dbReference>
<feature type="region of interest" description="Disordered" evidence="2">
    <location>
        <begin position="243"/>
        <end position="292"/>
    </location>
</feature>
<dbReference type="OrthoDB" id="29853at2759"/>
<gene>
    <name evidence="3" type="ORF">Acr_17g0004170</name>
</gene>
<dbReference type="EMBL" id="BJWL01000017">
    <property type="protein sequence ID" value="GFZ04845.1"/>
    <property type="molecule type" value="Genomic_DNA"/>
</dbReference>
<comment type="similarity">
    <text evidence="1">Belongs to the IST1 family.</text>
</comment>
<feature type="compositionally biased region" description="Basic and acidic residues" evidence="2">
    <location>
        <begin position="186"/>
        <end position="208"/>
    </location>
</feature>
<keyword evidence="4" id="KW-1185">Reference proteome</keyword>
<comment type="caution">
    <text evidence="3">The sequence shown here is derived from an EMBL/GenBank/DDBJ whole genome shotgun (WGS) entry which is preliminary data.</text>
</comment>
<feature type="compositionally biased region" description="Polar residues" evidence="2">
    <location>
        <begin position="214"/>
        <end position="225"/>
    </location>
</feature>